<feature type="non-terminal residue" evidence="6">
    <location>
        <position position="1"/>
    </location>
</feature>
<keyword evidence="3" id="KW-0547">Nucleotide-binding</keyword>
<organism evidence="6 7">
    <name type="scientific">Candidatus Ryanbacteria bacterium RIFCSPLOWO2_01_FULL_48_26</name>
    <dbReference type="NCBI Taxonomy" id="1802126"/>
    <lineage>
        <taxon>Bacteria</taxon>
        <taxon>Candidatus Ryaniibacteriota</taxon>
    </lineage>
</organism>
<dbReference type="STRING" id="1802126.A3B25_01825"/>
<evidence type="ECO:0000256" key="4">
    <source>
        <dbReference type="ARBA" id="ARBA00022840"/>
    </source>
</evidence>
<sequence length="230" mass="25474">KNLSVKFEDTTVLENINLSLEKGDNLAIIGPNGSGKTVLLRALLGMVSHTGTITWSPKVRLGYVPQKIDADRHLPVTIQNLLSAKERVLKLPASEIKRSIESAKLTEKILSTPIGHLSGGEFQRALIAFALLGKPDVLLLDEPTASIDAPGEEQVYELIHKLQDAYDMTVVLVSHDLSFVYRYATKVLCLNKTSVCFGAPEQTLDTKVLEKLYGGPHKYYHHIHNEHTRT</sequence>
<reference evidence="6 7" key="1">
    <citation type="journal article" date="2016" name="Nat. Commun.">
        <title>Thousands of microbial genomes shed light on interconnected biogeochemical processes in an aquifer system.</title>
        <authorList>
            <person name="Anantharaman K."/>
            <person name="Brown C.T."/>
            <person name="Hug L.A."/>
            <person name="Sharon I."/>
            <person name="Castelle C.J."/>
            <person name="Probst A.J."/>
            <person name="Thomas B.C."/>
            <person name="Singh A."/>
            <person name="Wilkins M.J."/>
            <person name="Karaoz U."/>
            <person name="Brodie E.L."/>
            <person name="Williams K.H."/>
            <person name="Hubbard S.S."/>
            <person name="Banfield J.F."/>
        </authorList>
    </citation>
    <scope>NUCLEOTIDE SEQUENCE [LARGE SCALE GENOMIC DNA]</scope>
</reference>
<evidence type="ECO:0000256" key="1">
    <source>
        <dbReference type="ARBA" id="ARBA00005417"/>
    </source>
</evidence>
<dbReference type="Proteomes" id="UP000179106">
    <property type="component" value="Unassembled WGS sequence"/>
</dbReference>
<dbReference type="PROSITE" id="PS50893">
    <property type="entry name" value="ABC_TRANSPORTER_2"/>
    <property type="match status" value="1"/>
</dbReference>
<dbReference type="InterPro" id="IPR003593">
    <property type="entry name" value="AAA+_ATPase"/>
</dbReference>
<evidence type="ECO:0000256" key="2">
    <source>
        <dbReference type="ARBA" id="ARBA00022448"/>
    </source>
</evidence>
<dbReference type="InterPro" id="IPR027417">
    <property type="entry name" value="P-loop_NTPase"/>
</dbReference>
<accession>A0A1G2GW26</accession>
<comment type="caution">
    <text evidence="6">The sequence shown here is derived from an EMBL/GenBank/DDBJ whole genome shotgun (WGS) entry which is preliminary data.</text>
</comment>
<evidence type="ECO:0000313" key="7">
    <source>
        <dbReference type="Proteomes" id="UP000179106"/>
    </source>
</evidence>
<dbReference type="GO" id="GO:0016887">
    <property type="term" value="F:ATP hydrolysis activity"/>
    <property type="evidence" value="ECO:0007669"/>
    <property type="project" value="InterPro"/>
</dbReference>
<dbReference type="InterPro" id="IPR050153">
    <property type="entry name" value="Metal_Ion_Import_ABC"/>
</dbReference>
<dbReference type="Gene3D" id="3.40.50.300">
    <property type="entry name" value="P-loop containing nucleotide triphosphate hydrolases"/>
    <property type="match status" value="1"/>
</dbReference>
<keyword evidence="2" id="KW-0813">Transport</keyword>
<evidence type="ECO:0000256" key="3">
    <source>
        <dbReference type="ARBA" id="ARBA00022741"/>
    </source>
</evidence>
<dbReference type="PANTHER" id="PTHR42734">
    <property type="entry name" value="METAL TRANSPORT SYSTEM ATP-BINDING PROTEIN TM_0124-RELATED"/>
    <property type="match status" value="1"/>
</dbReference>
<dbReference type="InterPro" id="IPR003439">
    <property type="entry name" value="ABC_transporter-like_ATP-bd"/>
</dbReference>
<dbReference type="GO" id="GO:0005524">
    <property type="term" value="F:ATP binding"/>
    <property type="evidence" value="ECO:0007669"/>
    <property type="project" value="UniProtKB-KW"/>
</dbReference>
<proteinExistence type="inferred from homology"/>
<evidence type="ECO:0000259" key="5">
    <source>
        <dbReference type="PROSITE" id="PS50893"/>
    </source>
</evidence>
<comment type="similarity">
    <text evidence="1">Belongs to the ABC transporter superfamily.</text>
</comment>
<dbReference type="SUPFAM" id="SSF52540">
    <property type="entry name" value="P-loop containing nucleoside triphosphate hydrolases"/>
    <property type="match status" value="1"/>
</dbReference>
<name>A0A1G2GW26_9BACT</name>
<feature type="domain" description="ABC transporter" evidence="5">
    <location>
        <begin position="3"/>
        <end position="217"/>
    </location>
</feature>
<dbReference type="PANTHER" id="PTHR42734:SF17">
    <property type="entry name" value="METAL TRANSPORT SYSTEM ATP-BINDING PROTEIN TM_0124-RELATED"/>
    <property type="match status" value="1"/>
</dbReference>
<gene>
    <name evidence="6" type="ORF">A3B25_01825</name>
</gene>
<dbReference type="EMBL" id="MHNW01000007">
    <property type="protein sequence ID" value="OGZ54383.1"/>
    <property type="molecule type" value="Genomic_DNA"/>
</dbReference>
<evidence type="ECO:0000313" key="6">
    <source>
        <dbReference type="EMBL" id="OGZ54383.1"/>
    </source>
</evidence>
<dbReference type="AlphaFoldDB" id="A0A1G2GW26"/>
<dbReference type="Pfam" id="PF00005">
    <property type="entry name" value="ABC_tran"/>
    <property type="match status" value="1"/>
</dbReference>
<dbReference type="SMART" id="SM00382">
    <property type="entry name" value="AAA"/>
    <property type="match status" value="1"/>
</dbReference>
<keyword evidence="4" id="KW-0067">ATP-binding</keyword>
<protein>
    <recommendedName>
        <fullName evidence="5">ABC transporter domain-containing protein</fullName>
    </recommendedName>
</protein>